<evidence type="ECO:0000313" key="2">
    <source>
        <dbReference type="EMBL" id="CEM44684.1"/>
    </source>
</evidence>
<dbReference type="AlphaFoldDB" id="A0A0G4HKR1"/>
<dbReference type="GO" id="GO:0005829">
    <property type="term" value="C:cytosol"/>
    <property type="evidence" value="ECO:0007669"/>
    <property type="project" value="TreeGrafter"/>
</dbReference>
<evidence type="ECO:0000256" key="1">
    <source>
        <dbReference type="SAM" id="MobiDB-lite"/>
    </source>
</evidence>
<feature type="region of interest" description="Disordered" evidence="1">
    <location>
        <begin position="142"/>
        <end position="173"/>
    </location>
</feature>
<feature type="region of interest" description="Disordered" evidence="1">
    <location>
        <begin position="245"/>
        <end position="281"/>
    </location>
</feature>
<feature type="compositionally biased region" description="Gly residues" evidence="1">
    <location>
        <begin position="155"/>
        <end position="173"/>
    </location>
</feature>
<dbReference type="Pfam" id="PF00300">
    <property type="entry name" value="His_Phos_1"/>
    <property type="match status" value="1"/>
</dbReference>
<dbReference type="SUPFAM" id="SSF53254">
    <property type="entry name" value="Phosphoglycerate mutase-like"/>
    <property type="match status" value="1"/>
</dbReference>
<dbReference type="InterPro" id="IPR013078">
    <property type="entry name" value="His_Pase_superF_clade-1"/>
</dbReference>
<dbReference type="Gene3D" id="3.40.50.1240">
    <property type="entry name" value="Phosphoglycerate mutase-like"/>
    <property type="match status" value="1"/>
</dbReference>
<dbReference type="InterPro" id="IPR029033">
    <property type="entry name" value="His_PPase_superfam"/>
</dbReference>
<dbReference type="VEuPathDB" id="CryptoDB:Cvel_7254"/>
<proteinExistence type="predicted"/>
<dbReference type="EMBL" id="CDMZ01002989">
    <property type="protein sequence ID" value="CEM44684.1"/>
    <property type="molecule type" value="Genomic_DNA"/>
</dbReference>
<sequence>MRFYLLRHAQSANNARSKDDQVLFSGRQPDPEITSLGADQARAAGEYLKREVNENPMVEEHDKITHMYCSPMKRALQTAQHVQEALGVACDVVRDLHEQGGLFEGKRPAIVKNSRSEQPNAVKGITSEGLKTEFPFVRLLPAESSKGNGDSSEEGGLGESPGSGSGGSSEGGFGAAFGDVDTVGVGAVGPDGWWGGGFETYEECRARAKRVAVWLWSLASFHCSAFSESKEKFKLKRKAKDKAGAAGAASSASSSPPAAAAGEGGSLCAPSPATQQDPSTPLPHAHLLIMHGLFQDLLLKELLRMPPLVQTSPLAVEFHSSHNSWDFAYFPIENAGLSVIELRVLGDTEVAPPSLIEAKPILRTLSGGSLMASGEDEEEGGAQKGKRGGGHMGKEGEGEGGSKEKKRRAEGGEDEDPPCTGARDWQAPNRVCALVYFNDVHFLPPALRTGHSLGPVVI</sequence>
<dbReference type="GO" id="GO:0016791">
    <property type="term" value="F:phosphatase activity"/>
    <property type="evidence" value="ECO:0007669"/>
    <property type="project" value="TreeGrafter"/>
</dbReference>
<accession>A0A0G4HKR1</accession>
<dbReference type="InterPro" id="IPR050275">
    <property type="entry name" value="PGM_Phosphatase"/>
</dbReference>
<dbReference type="PANTHER" id="PTHR48100">
    <property type="entry name" value="BROAD-SPECIFICITY PHOSPHATASE YOR283W-RELATED"/>
    <property type="match status" value="1"/>
</dbReference>
<name>A0A0G4HKR1_9ALVE</name>
<feature type="compositionally biased region" description="Low complexity" evidence="1">
    <location>
        <begin position="245"/>
        <end position="261"/>
    </location>
</feature>
<feature type="compositionally biased region" description="Basic and acidic residues" evidence="1">
    <location>
        <begin position="392"/>
        <end position="411"/>
    </location>
</feature>
<dbReference type="CDD" id="cd07067">
    <property type="entry name" value="HP_PGM_like"/>
    <property type="match status" value="1"/>
</dbReference>
<reference evidence="2" key="1">
    <citation type="submission" date="2014-11" db="EMBL/GenBank/DDBJ databases">
        <authorList>
            <person name="Otto D Thomas"/>
            <person name="Naeem Raeece"/>
        </authorList>
    </citation>
    <scope>NUCLEOTIDE SEQUENCE</scope>
</reference>
<organism evidence="2">
    <name type="scientific">Chromera velia CCMP2878</name>
    <dbReference type="NCBI Taxonomy" id="1169474"/>
    <lineage>
        <taxon>Eukaryota</taxon>
        <taxon>Sar</taxon>
        <taxon>Alveolata</taxon>
        <taxon>Colpodellida</taxon>
        <taxon>Chromeraceae</taxon>
        <taxon>Chromera</taxon>
    </lineage>
</organism>
<gene>
    <name evidence="2" type="ORF">Cvel_7254</name>
</gene>
<dbReference type="SMART" id="SM00855">
    <property type="entry name" value="PGAM"/>
    <property type="match status" value="1"/>
</dbReference>
<dbReference type="PANTHER" id="PTHR48100:SF44">
    <property type="entry name" value="PHOSPHATASE C1620.13-RELATED"/>
    <property type="match status" value="1"/>
</dbReference>
<feature type="region of interest" description="Disordered" evidence="1">
    <location>
        <begin position="368"/>
        <end position="424"/>
    </location>
</feature>
<protein>
    <submittedName>
        <fullName evidence="2">Uncharacterized protein</fullName>
    </submittedName>
</protein>